<gene>
    <name evidence="2" type="ORF">LCGC14_2763140</name>
</gene>
<accession>A0A0F9B712</accession>
<name>A0A0F9B712_9ZZZZ</name>
<proteinExistence type="predicted"/>
<evidence type="ECO:0000313" key="2">
    <source>
        <dbReference type="EMBL" id="KKK86449.1"/>
    </source>
</evidence>
<feature type="non-terminal residue" evidence="2">
    <location>
        <position position="1"/>
    </location>
</feature>
<sequence length="391" mass="45688">IIYAKVQKEFQANYFFEWMLIEEIVERVRQDLDEKMRDGIIPTSFDKQIYEMVIDKKFCILCDRNIKEEDELNHLKSKKNEAIDKRLNREARRYIQVLDIVKKQIQESKEKISEEIKNFGDVKKKIDDLGNIPKADKDDFKKLSSFVSLTKKIADIEAKIPIFNIEIDELNVLKPELEEELRKARNNYNRSLTSEEKILDSDLYLELATELQDNTEELHQQLKKQIISFIISKTNANFKKLIPHPENYDGIHISDDWNFGFYPKGAKVPVQGEDGPSAGQFHVIGLSFLNSISKVAQFTLPILFDTPFGRISREPKANIAKNFPEMFKGTQIVFFLTDAEADKMLENIKGKKGFEIVNPLRTNARCEEIQDDRLLERIDAYKEHKKEEFET</sequence>
<comment type="caution">
    <text evidence="2">The sequence shown here is derived from an EMBL/GenBank/DDBJ whole genome shotgun (WGS) entry which is preliminary data.</text>
</comment>
<dbReference type="AlphaFoldDB" id="A0A0F9B712"/>
<protein>
    <submittedName>
        <fullName evidence="2">Uncharacterized protein</fullName>
    </submittedName>
</protein>
<keyword evidence="1" id="KW-0175">Coiled coil</keyword>
<organism evidence="2">
    <name type="scientific">marine sediment metagenome</name>
    <dbReference type="NCBI Taxonomy" id="412755"/>
    <lineage>
        <taxon>unclassified sequences</taxon>
        <taxon>metagenomes</taxon>
        <taxon>ecological metagenomes</taxon>
    </lineage>
</organism>
<dbReference type="Gene3D" id="3.40.50.300">
    <property type="entry name" value="P-loop containing nucleotide triphosphate hydrolases"/>
    <property type="match status" value="1"/>
</dbReference>
<evidence type="ECO:0000256" key="1">
    <source>
        <dbReference type="SAM" id="Coils"/>
    </source>
</evidence>
<feature type="coiled-coil region" evidence="1">
    <location>
        <begin position="167"/>
        <end position="225"/>
    </location>
</feature>
<dbReference type="EMBL" id="LAZR01050842">
    <property type="protein sequence ID" value="KKK86449.1"/>
    <property type="molecule type" value="Genomic_DNA"/>
</dbReference>
<dbReference type="InterPro" id="IPR027417">
    <property type="entry name" value="P-loop_NTPase"/>
</dbReference>
<feature type="coiled-coil region" evidence="1">
    <location>
        <begin position="65"/>
        <end position="118"/>
    </location>
</feature>
<reference evidence="2" key="1">
    <citation type="journal article" date="2015" name="Nature">
        <title>Complex archaea that bridge the gap between prokaryotes and eukaryotes.</title>
        <authorList>
            <person name="Spang A."/>
            <person name="Saw J.H."/>
            <person name="Jorgensen S.L."/>
            <person name="Zaremba-Niedzwiedzka K."/>
            <person name="Martijn J."/>
            <person name="Lind A.E."/>
            <person name="van Eijk R."/>
            <person name="Schleper C."/>
            <person name="Guy L."/>
            <person name="Ettema T.J."/>
        </authorList>
    </citation>
    <scope>NUCLEOTIDE SEQUENCE</scope>
</reference>